<evidence type="ECO:0000313" key="2">
    <source>
        <dbReference type="EMBL" id="PSJ37678.1"/>
    </source>
</evidence>
<keyword evidence="1" id="KW-0732">Signal</keyword>
<protein>
    <recommendedName>
        <fullName evidence="4">DUF481 domain-containing protein</fullName>
    </recommendedName>
</protein>
<dbReference type="AlphaFoldDB" id="A0A2P7QI80"/>
<gene>
    <name evidence="2" type="ORF">C7I55_21690</name>
</gene>
<proteinExistence type="predicted"/>
<name>A0A2P7QI80_9SPHN</name>
<evidence type="ECO:0008006" key="4">
    <source>
        <dbReference type="Google" id="ProtNLM"/>
    </source>
</evidence>
<keyword evidence="3" id="KW-1185">Reference proteome</keyword>
<dbReference type="InterPro" id="IPR010239">
    <property type="entry name" value="CHP02001"/>
</dbReference>
<feature type="chain" id="PRO_5015189366" description="DUF481 domain-containing protein" evidence="1">
    <location>
        <begin position="22"/>
        <end position="281"/>
    </location>
</feature>
<dbReference type="Proteomes" id="UP000241167">
    <property type="component" value="Unassembled WGS sequence"/>
</dbReference>
<organism evidence="2 3">
    <name type="scientific">Allosphingosinicella deserti</name>
    <dbReference type="NCBI Taxonomy" id="2116704"/>
    <lineage>
        <taxon>Bacteria</taxon>
        <taxon>Pseudomonadati</taxon>
        <taxon>Pseudomonadota</taxon>
        <taxon>Alphaproteobacteria</taxon>
        <taxon>Sphingomonadales</taxon>
        <taxon>Sphingomonadaceae</taxon>
        <taxon>Allosphingosinicella</taxon>
    </lineage>
</organism>
<dbReference type="Pfam" id="PF09694">
    <property type="entry name" value="Gcw_chp"/>
    <property type="match status" value="1"/>
</dbReference>
<evidence type="ECO:0000256" key="1">
    <source>
        <dbReference type="SAM" id="SignalP"/>
    </source>
</evidence>
<dbReference type="RefSeq" id="WP_106515122.1">
    <property type="nucleotide sequence ID" value="NZ_PXYI01000008.1"/>
</dbReference>
<dbReference type="EMBL" id="PXYI01000008">
    <property type="protein sequence ID" value="PSJ37678.1"/>
    <property type="molecule type" value="Genomic_DNA"/>
</dbReference>
<dbReference type="NCBIfam" id="TIGR02001">
    <property type="entry name" value="gcw_chp"/>
    <property type="match status" value="1"/>
</dbReference>
<accession>A0A2P7QI80</accession>
<feature type="signal peptide" evidence="1">
    <location>
        <begin position="1"/>
        <end position="21"/>
    </location>
</feature>
<reference evidence="2 3" key="1">
    <citation type="submission" date="2018-03" db="EMBL/GenBank/DDBJ databases">
        <title>The draft genome of Sphingosinicella sp. GL-C-18.</title>
        <authorList>
            <person name="Liu L."/>
            <person name="Li L."/>
            <person name="Liang L."/>
            <person name="Zhang X."/>
            <person name="Wang T."/>
        </authorList>
    </citation>
    <scope>NUCLEOTIDE SEQUENCE [LARGE SCALE GENOMIC DNA]</scope>
    <source>
        <strain evidence="2 3">GL-C-18</strain>
    </source>
</reference>
<evidence type="ECO:0000313" key="3">
    <source>
        <dbReference type="Proteomes" id="UP000241167"/>
    </source>
</evidence>
<dbReference type="OrthoDB" id="9793561at2"/>
<sequence>MPVVRVSFTFLLAAMAAPAFAQGDAPDDRFAVTGSAAILSDYRLRGVSQTDKQMAVQGGVTLAHDSGIYAGAWGSNLSGWGTFGGANMEFDLIGGYRRTLGANGSIDVGATWYMYPGGADESDYAEPYAKLSGTRGPISLLAGIAYAPPQQALGRWYKTGASAGAGMYDDPGDKEDNLYLWGDGTLKLAGTPFIVKAHVGRSEGNPGLGPNATSAAPTGTYWDWSLGVDAGWKNLTFTLSYVDTDIGRREAALLQPSFSRDQDGTGSIADPTLVASLTANF</sequence>
<comment type="caution">
    <text evidence="2">The sequence shown here is derived from an EMBL/GenBank/DDBJ whole genome shotgun (WGS) entry which is preliminary data.</text>
</comment>